<dbReference type="PIRSF" id="PIRSF028451">
    <property type="entry name" value="UCP028451"/>
    <property type="match status" value="1"/>
</dbReference>
<dbReference type="NCBIfam" id="TIGR02453">
    <property type="entry name" value="TIGR02453 family protein"/>
    <property type="match status" value="1"/>
</dbReference>
<accession>A0A2I7KAB6</accession>
<reference evidence="1 2" key="2">
    <citation type="journal article" date="2017" name="Genome Biol. Evol.">
        <title>Trajectories and Drivers of Genome Evolution in Surface-Associated Marine Phaeobacter.</title>
        <authorList>
            <person name="Freese H.M."/>
            <person name="Sikorski J."/>
            <person name="Bunk B."/>
            <person name="Scheuner C."/>
            <person name="Meier-Kolthoff J.P."/>
            <person name="Sproer C."/>
            <person name="Gram L."/>
            <person name="Overmann J."/>
        </authorList>
    </citation>
    <scope>NUCLEOTIDE SEQUENCE [LARGE SCALE GENOMIC DNA]</scope>
    <source>
        <strain evidence="1 2">P88</strain>
    </source>
</reference>
<dbReference type="Proteomes" id="UP000236447">
    <property type="component" value="Chromosome"/>
</dbReference>
<name>A0A2I7KAB6_9RHOB</name>
<dbReference type="EMBL" id="CP010725">
    <property type="protein sequence ID" value="AUQ99549.1"/>
    <property type="molecule type" value="Genomic_DNA"/>
</dbReference>
<sequence>MSDITRQLIPDARAFLTELAETNTREWFQSQKARYEAELRHPAEALLQEVADYLRPHHPGLQGKIFRPQRDLRFSKDKTPYHTHLHLLWQLPQHPGCGVFFGIDPDGAHIGGGIMALKGATLSRWRDAVAGQPLTRAYPTAGLAQVAGHPSPRDSGFADELAALMDILALKGFQPKAPELKRVPTPHGQSHPHADLLRRKSLTLWRAVDPVPPPDPVAAVCSAALVLAPLFTLLQPILADPAAA</sequence>
<dbReference type="InterPro" id="IPR015996">
    <property type="entry name" value="UCP028451"/>
</dbReference>
<evidence type="ECO:0008006" key="3">
    <source>
        <dbReference type="Google" id="ProtNLM"/>
    </source>
</evidence>
<reference evidence="1 2" key="1">
    <citation type="journal article" date="2017" name="Front. Microbiol.">
        <title>Phaeobacter piscinae sp. nov., a species of the Roseobacter group and potential aquaculture probiont.</title>
        <authorList>
            <person name="Sonnenschein E.C."/>
            <person name="Phippen C.B.W."/>
            <person name="Nielsen K.F."/>
            <person name="Mateiu R.V."/>
            <person name="Melchiorsen J."/>
            <person name="Gram L."/>
            <person name="Overmann J."/>
            <person name="Freese H.M."/>
        </authorList>
    </citation>
    <scope>NUCLEOTIDE SEQUENCE [LARGE SCALE GENOMIC DNA]</scope>
    <source>
        <strain evidence="1 2">P88</strain>
    </source>
</reference>
<protein>
    <recommendedName>
        <fullName evidence="3">TIGR02453 family protein</fullName>
    </recommendedName>
</protein>
<proteinExistence type="predicted"/>
<gene>
    <name evidence="1" type="ORF">PhaeoP88_02188</name>
</gene>
<dbReference type="AlphaFoldDB" id="A0A2I7KAB6"/>
<organism evidence="1 2">
    <name type="scientific">Phaeobacter inhibens</name>
    <dbReference type="NCBI Taxonomy" id="221822"/>
    <lineage>
        <taxon>Bacteria</taxon>
        <taxon>Pseudomonadati</taxon>
        <taxon>Pseudomonadota</taxon>
        <taxon>Alphaproteobacteria</taxon>
        <taxon>Rhodobacterales</taxon>
        <taxon>Roseobacteraceae</taxon>
        <taxon>Phaeobacter</taxon>
    </lineage>
</organism>
<dbReference type="PANTHER" id="PTHR36452">
    <property type="entry name" value="CHROMOSOME 12, WHOLE GENOME SHOTGUN SEQUENCE"/>
    <property type="match status" value="1"/>
</dbReference>
<dbReference type="RefSeq" id="WP_102883707.1">
    <property type="nucleotide sequence ID" value="NZ_CP010725.1"/>
</dbReference>
<dbReference type="Pfam" id="PF09365">
    <property type="entry name" value="DUF2461"/>
    <property type="match status" value="1"/>
</dbReference>
<dbReference type="PANTHER" id="PTHR36452:SF1">
    <property type="entry name" value="DUF2461 DOMAIN-CONTAINING PROTEIN"/>
    <property type="match status" value="1"/>
</dbReference>
<evidence type="ECO:0000313" key="1">
    <source>
        <dbReference type="EMBL" id="AUQ99549.1"/>
    </source>
</evidence>
<dbReference type="InterPro" id="IPR012808">
    <property type="entry name" value="CHP02453"/>
</dbReference>
<evidence type="ECO:0000313" key="2">
    <source>
        <dbReference type="Proteomes" id="UP000236447"/>
    </source>
</evidence>